<proteinExistence type="predicted"/>
<protein>
    <submittedName>
        <fullName evidence="1">Uncharacterized protein</fullName>
    </submittedName>
</protein>
<dbReference type="AlphaFoldDB" id="A0A191VB66"/>
<dbReference type="Proteomes" id="UP000078468">
    <property type="component" value="Plasmid pspa1"/>
</dbReference>
<accession>A0A191VB66</accession>
<evidence type="ECO:0000313" key="2">
    <source>
        <dbReference type="Proteomes" id="UP000078468"/>
    </source>
</evidence>
<organism evidence="1 2">
    <name type="scientific">Streptomyces parvulus</name>
    <dbReference type="NCBI Taxonomy" id="146923"/>
    <lineage>
        <taxon>Bacteria</taxon>
        <taxon>Bacillati</taxon>
        <taxon>Actinomycetota</taxon>
        <taxon>Actinomycetes</taxon>
        <taxon>Kitasatosporales</taxon>
        <taxon>Streptomycetaceae</taxon>
        <taxon>Streptomyces</taxon>
    </lineage>
</organism>
<dbReference type="EMBL" id="CP015867">
    <property type="protein sequence ID" value="ANJ12155.1"/>
    <property type="molecule type" value="Genomic_DNA"/>
</dbReference>
<gene>
    <name evidence="1" type="ORF">Spa2297_34405</name>
</gene>
<sequence length="71" mass="7347">MATGESLSRAGPENFFGQSVEAQSQTERVEKGEEWGPCGPVENGSQMLLGSAAEGVGIQPLVLGLSNKLGQ</sequence>
<geneLocation type="plasmid" evidence="2">
    <name>pspa1</name>
</geneLocation>
<evidence type="ECO:0000313" key="1">
    <source>
        <dbReference type="EMBL" id="ANJ12155.1"/>
    </source>
</evidence>
<keyword evidence="1" id="KW-0614">Plasmid</keyword>
<reference evidence="1 2" key="1">
    <citation type="submission" date="2016-05" db="EMBL/GenBank/DDBJ databases">
        <title>Non-Contiguous Finished Genome Sequence of Streptomyces parvulus 2297 Integrated Site-Specifically with Actinophage R4.</title>
        <authorList>
            <person name="Nishizawa T."/>
            <person name="Miura T."/>
            <person name="Harada C."/>
            <person name="Guo Y."/>
            <person name="Narisawa K."/>
            <person name="Ohta H."/>
            <person name="Takahashi H."/>
            <person name="Shirai M."/>
        </authorList>
    </citation>
    <scope>NUCLEOTIDE SEQUENCE [LARGE SCALE GENOMIC DNA]</scope>
    <source>
        <strain evidence="1 2">2297</strain>
        <plasmid evidence="2">pspa1</plasmid>
    </source>
</reference>
<name>A0A191VB66_9ACTN</name>
<dbReference type="KEGG" id="spav:Spa2297_34405"/>